<evidence type="ECO:0000256" key="2">
    <source>
        <dbReference type="PROSITE-ProRule" id="PRU00708"/>
    </source>
</evidence>
<sequence length="211" mass="22720">MPGNEGSQRVTLGTYPNAAAIKLKGGMELGRLDQKTSPNAAISRFGTANQWAAALNCFRNVLRSGSQIDVVLFCVTMSACAKGMQWQRVLSLLNGVADAELEQNVFSYNAAISACDKGGQWQRALALMAEIECVKLEPDVVSYNAGVSACGKEGLWQHALELLSEMRGRALEPTTIPTTPGSARARRAGSGSRPWRCWARCGRQAWSLTSP</sequence>
<evidence type="ECO:0000313" key="4">
    <source>
        <dbReference type="Proteomes" id="UP001189429"/>
    </source>
</evidence>
<dbReference type="Pfam" id="PF13812">
    <property type="entry name" value="PPR_3"/>
    <property type="match status" value="1"/>
</dbReference>
<dbReference type="Gene3D" id="1.25.40.10">
    <property type="entry name" value="Tetratricopeptide repeat domain"/>
    <property type="match status" value="1"/>
</dbReference>
<dbReference type="PROSITE" id="PS51375">
    <property type="entry name" value="PPR"/>
    <property type="match status" value="2"/>
</dbReference>
<evidence type="ECO:0000256" key="1">
    <source>
        <dbReference type="ARBA" id="ARBA00022737"/>
    </source>
</evidence>
<comment type="caution">
    <text evidence="3">The sequence shown here is derived from an EMBL/GenBank/DDBJ whole genome shotgun (WGS) entry which is preliminary data.</text>
</comment>
<evidence type="ECO:0008006" key="5">
    <source>
        <dbReference type="Google" id="ProtNLM"/>
    </source>
</evidence>
<name>A0ABN9XQV2_9DINO</name>
<keyword evidence="1" id="KW-0677">Repeat</keyword>
<feature type="repeat" description="PPR" evidence="2">
    <location>
        <begin position="104"/>
        <end position="138"/>
    </location>
</feature>
<protein>
    <recommendedName>
        <fullName evidence="5">Pentatricopeptide repeat-containing protein, chloroplastic</fullName>
    </recommendedName>
</protein>
<dbReference type="PANTHER" id="PTHR47447">
    <property type="entry name" value="OS03G0856100 PROTEIN"/>
    <property type="match status" value="1"/>
</dbReference>
<reference evidence="3" key="1">
    <citation type="submission" date="2023-10" db="EMBL/GenBank/DDBJ databases">
        <authorList>
            <person name="Chen Y."/>
            <person name="Shah S."/>
            <person name="Dougan E. K."/>
            <person name="Thang M."/>
            <person name="Chan C."/>
        </authorList>
    </citation>
    <scope>NUCLEOTIDE SEQUENCE [LARGE SCALE GENOMIC DNA]</scope>
</reference>
<feature type="repeat" description="PPR" evidence="2">
    <location>
        <begin position="139"/>
        <end position="173"/>
    </location>
</feature>
<accession>A0ABN9XQV2</accession>
<gene>
    <name evidence="3" type="ORF">PCOR1329_LOCUS77814</name>
</gene>
<dbReference type="PANTHER" id="PTHR47447:SF17">
    <property type="entry name" value="OS12G0638900 PROTEIN"/>
    <property type="match status" value="1"/>
</dbReference>
<dbReference type="InterPro" id="IPR002885">
    <property type="entry name" value="PPR_rpt"/>
</dbReference>
<evidence type="ECO:0000313" key="3">
    <source>
        <dbReference type="EMBL" id="CAK0900571.1"/>
    </source>
</evidence>
<keyword evidence="4" id="KW-1185">Reference proteome</keyword>
<dbReference type="InterPro" id="IPR011990">
    <property type="entry name" value="TPR-like_helical_dom_sf"/>
</dbReference>
<dbReference type="NCBIfam" id="TIGR00756">
    <property type="entry name" value="PPR"/>
    <property type="match status" value="1"/>
</dbReference>
<proteinExistence type="predicted"/>
<dbReference type="Proteomes" id="UP001189429">
    <property type="component" value="Unassembled WGS sequence"/>
</dbReference>
<organism evidence="3 4">
    <name type="scientific">Prorocentrum cordatum</name>
    <dbReference type="NCBI Taxonomy" id="2364126"/>
    <lineage>
        <taxon>Eukaryota</taxon>
        <taxon>Sar</taxon>
        <taxon>Alveolata</taxon>
        <taxon>Dinophyceae</taxon>
        <taxon>Prorocentrales</taxon>
        <taxon>Prorocentraceae</taxon>
        <taxon>Prorocentrum</taxon>
    </lineage>
</organism>
<dbReference type="EMBL" id="CAUYUJ010020804">
    <property type="protein sequence ID" value="CAK0900571.1"/>
    <property type="molecule type" value="Genomic_DNA"/>
</dbReference>